<comment type="subcellular location">
    <subcellularLocation>
        <location evidence="1 7">Cell membrane</location>
        <topology evidence="1 7">Multi-pass membrane protein</topology>
    </subcellularLocation>
</comment>
<keyword evidence="3" id="KW-1003">Cell membrane</keyword>
<dbReference type="GO" id="GO:0005886">
    <property type="term" value="C:plasma membrane"/>
    <property type="evidence" value="ECO:0007669"/>
    <property type="project" value="UniProtKB-SubCell"/>
</dbReference>
<dbReference type="CDD" id="cd06261">
    <property type="entry name" value="TM_PBP2"/>
    <property type="match status" value="1"/>
</dbReference>
<keyword evidence="4 7" id="KW-0812">Transmembrane</keyword>
<evidence type="ECO:0000259" key="8">
    <source>
        <dbReference type="PROSITE" id="PS50928"/>
    </source>
</evidence>
<keyword evidence="2 7" id="KW-0813">Transport</keyword>
<evidence type="ECO:0000256" key="2">
    <source>
        <dbReference type="ARBA" id="ARBA00022448"/>
    </source>
</evidence>
<keyword evidence="5 7" id="KW-1133">Transmembrane helix</keyword>
<comment type="caution">
    <text evidence="9">The sequence shown here is derived from an EMBL/GenBank/DDBJ whole genome shotgun (WGS) entry which is preliminary data.</text>
</comment>
<dbReference type="InterPro" id="IPR051393">
    <property type="entry name" value="ABC_transporter_permease"/>
</dbReference>
<proteinExistence type="inferred from homology"/>
<dbReference type="RefSeq" id="WP_037252125.1">
    <property type="nucleotide sequence ID" value="NZ_QHKI01000043.1"/>
</dbReference>
<reference evidence="9 10" key="1">
    <citation type="submission" date="2018-05" db="EMBL/GenBank/DDBJ databases">
        <title>Evolution of GPA BGCs.</title>
        <authorList>
            <person name="Waglechner N."/>
            <person name="Wright G.D."/>
        </authorList>
    </citation>
    <scope>NUCLEOTIDE SEQUENCE [LARGE SCALE GENOMIC DNA]</scope>
    <source>
        <strain evidence="9 10">A82846</strain>
    </source>
</reference>
<evidence type="ECO:0000256" key="5">
    <source>
        <dbReference type="ARBA" id="ARBA00022989"/>
    </source>
</evidence>
<dbReference type="AlphaFoldDB" id="A0A428YZF9"/>
<feature type="transmembrane region" description="Helical" evidence="7">
    <location>
        <begin position="280"/>
        <end position="300"/>
    </location>
</feature>
<gene>
    <name evidence="9" type="ORF">DMH04_36065</name>
</gene>
<feature type="transmembrane region" description="Helical" evidence="7">
    <location>
        <begin position="175"/>
        <end position="199"/>
    </location>
</feature>
<dbReference type="InterPro" id="IPR000515">
    <property type="entry name" value="MetI-like"/>
</dbReference>
<feature type="transmembrane region" description="Helical" evidence="7">
    <location>
        <begin position="127"/>
        <end position="147"/>
    </location>
</feature>
<evidence type="ECO:0000256" key="1">
    <source>
        <dbReference type="ARBA" id="ARBA00004651"/>
    </source>
</evidence>
<keyword evidence="6 7" id="KW-0472">Membrane</keyword>
<organism evidence="9 10">
    <name type="scientific">Kibdelosporangium aridum</name>
    <dbReference type="NCBI Taxonomy" id="2030"/>
    <lineage>
        <taxon>Bacteria</taxon>
        <taxon>Bacillati</taxon>
        <taxon>Actinomycetota</taxon>
        <taxon>Actinomycetes</taxon>
        <taxon>Pseudonocardiales</taxon>
        <taxon>Pseudonocardiaceae</taxon>
        <taxon>Kibdelosporangium</taxon>
    </lineage>
</organism>
<protein>
    <submittedName>
        <fullName evidence="9">Sugar ABC transporter permease</fullName>
    </submittedName>
</protein>
<evidence type="ECO:0000256" key="6">
    <source>
        <dbReference type="ARBA" id="ARBA00023136"/>
    </source>
</evidence>
<dbReference type="Gene3D" id="1.10.3720.10">
    <property type="entry name" value="MetI-like"/>
    <property type="match status" value="1"/>
</dbReference>
<feature type="transmembrane region" description="Helical" evidence="7">
    <location>
        <begin position="92"/>
        <end position="115"/>
    </location>
</feature>
<accession>A0A428YZF9</accession>
<evidence type="ECO:0000313" key="9">
    <source>
        <dbReference type="EMBL" id="RSM76740.1"/>
    </source>
</evidence>
<feature type="domain" description="ABC transmembrane type-1" evidence="8">
    <location>
        <begin position="90"/>
        <end position="301"/>
    </location>
</feature>
<evidence type="ECO:0000313" key="10">
    <source>
        <dbReference type="Proteomes" id="UP000287547"/>
    </source>
</evidence>
<comment type="similarity">
    <text evidence="7">Belongs to the binding-protein-dependent transport system permease family.</text>
</comment>
<evidence type="ECO:0000256" key="4">
    <source>
        <dbReference type="ARBA" id="ARBA00022692"/>
    </source>
</evidence>
<evidence type="ECO:0000256" key="7">
    <source>
        <dbReference type="RuleBase" id="RU363032"/>
    </source>
</evidence>
<sequence length="313" mass="34453">MTVQTELRPAAPPEPPAAKPFWTPRRRDALAGWAFIAPQLLGFLLFVLIPLIAVIWYSFQSTNVLAGTMQFAGLENYEHLLDDPVMPSVARATALFCVGLVVLNLSLALLLAVLLNQKLRGTTVFRTIFFSPVVVSLVAWTIAWNLMLQDNGSINAMLQTIGIDGPNWLRGENSAMVSVIVVQVIKNVGLNMVLFLAALQGVPRSLLEAAELDGAGPWRRFRTITLPMISPTTLLTAIITVSGALHVFAQIQILTLGGPADSTNVLVFYFYQQAFGNHDFGYGAVLAVVLFVIIALLTTLQWRMRKRWVFYEA</sequence>
<dbReference type="SUPFAM" id="SSF161098">
    <property type="entry name" value="MetI-like"/>
    <property type="match status" value="1"/>
</dbReference>
<dbReference type="OrthoDB" id="4319190at2"/>
<dbReference type="InterPro" id="IPR035906">
    <property type="entry name" value="MetI-like_sf"/>
</dbReference>
<dbReference type="PANTHER" id="PTHR30193:SF41">
    <property type="entry name" value="DIACETYLCHITOBIOSE UPTAKE SYSTEM PERMEASE PROTEIN NGCF"/>
    <property type="match status" value="1"/>
</dbReference>
<dbReference type="EMBL" id="QHKI01000043">
    <property type="protein sequence ID" value="RSM76740.1"/>
    <property type="molecule type" value="Genomic_DNA"/>
</dbReference>
<name>A0A428YZF9_KIBAR</name>
<dbReference type="PANTHER" id="PTHR30193">
    <property type="entry name" value="ABC TRANSPORTER PERMEASE PROTEIN"/>
    <property type="match status" value="1"/>
</dbReference>
<dbReference type="PROSITE" id="PS50928">
    <property type="entry name" value="ABC_TM1"/>
    <property type="match status" value="1"/>
</dbReference>
<feature type="transmembrane region" description="Helical" evidence="7">
    <location>
        <begin position="228"/>
        <end position="249"/>
    </location>
</feature>
<dbReference type="Pfam" id="PF00528">
    <property type="entry name" value="BPD_transp_1"/>
    <property type="match status" value="1"/>
</dbReference>
<dbReference type="Proteomes" id="UP000287547">
    <property type="component" value="Unassembled WGS sequence"/>
</dbReference>
<evidence type="ECO:0000256" key="3">
    <source>
        <dbReference type="ARBA" id="ARBA00022475"/>
    </source>
</evidence>
<feature type="transmembrane region" description="Helical" evidence="7">
    <location>
        <begin position="30"/>
        <end position="59"/>
    </location>
</feature>
<dbReference type="GO" id="GO:0055085">
    <property type="term" value="P:transmembrane transport"/>
    <property type="evidence" value="ECO:0007669"/>
    <property type="project" value="InterPro"/>
</dbReference>